<feature type="transmembrane region" description="Helical" evidence="1">
    <location>
        <begin position="23"/>
        <end position="43"/>
    </location>
</feature>
<proteinExistence type="predicted"/>
<dbReference type="Proteomes" id="UP000274122">
    <property type="component" value="Chromosome"/>
</dbReference>
<reference evidence="2 3" key="1">
    <citation type="submission" date="2018-12" db="EMBL/GenBank/DDBJ databases">
        <authorList>
            <consortium name="Pathogen Informatics"/>
        </authorList>
    </citation>
    <scope>NUCLEOTIDE SEQUENCE [LARGE SCALE GENOMIC DNA]</scope>
    <source>
        <strain evidence="2 3">NCTC11466</strain>
    </source>
</reference>
<dbReference type="EMBL" id="LR134201">
    <property type="protein sequence ID" value="VEB95308.1"/>
    <property type="molecule type" value="Genomic_DNA"/>
</dbReference>
<sequence>MNALYSTALIDSTLPISYRVSHFMIWIMLATLCVVFIVGFRVLTSDSRRAIRRLSERLGIDVVPVESMIDQMGKAQGDAFLQYLHRPDESHLQNAAQVMLIWQMVIVDGSDQNLQQWHRRLQKARLAAPVTDTQARLALGFLREMEPDKSEIQAFQMRYNGYFQPQDGVHWLH</sequence>
<protein>
    <submittedName>
        <fullName evidence="2">Protein of uncharacterized function (DUF1198)</fullName>
    </submittedName>
</protein>
<organism evidence="2 3">
    <name type="scientific">Cedecea lapagei</name>
    <dbReference type="NCBI Taxonomy" id="158823"/>
    <lineage>
        <taxon>Bacteria</taxon>
        <taxon>Pseudomonadati</taxon>
        <taxon>Pseudomonadota</taxon>
        <taxon>Gammaproteobacteria</taxon>
        <taxon>Enterobacterales</taxon>
        <taxon>Enterobacteriaceae</taxon>
        <taxon>Cedecea</taxon>
    </lineage>
</organism>
<dbReference type="KEGG" id="clap:NCTC11466_00414"/>
<dbReference type="InterPro" id="IPR009587">
    <property type="entry name" value="DUF1198"/>
</dbReference>
<dbReference type="AlphaFoldDB" id="A0A447UX73"/>
<accession>A0A447UX73</accession>
<name>A0A447UX73_9ENTR</name>
<evidence type="ECO:0000256" key="1">
    <source>
        <dbReference type="SAM" id="Phobius"/>
    </source>
</evidence>
<keyword evidence="1" id="KW-0812">Transmembrane</keyword>
<keyword evidence="3" id="KW-1185">Reference proteome</keyword>
<evidence type="ECO:0000313" key="3">
    <source>
        <dbReference type="Proteomes" id="UP000274122"/>
    </source>
</evidence>
<dbReference type="Pfam" id="PF06711">
    <property type="entry name" value="DUF1198"/>
    <property type="match status" value="1"/>
</dbReference>
<gene>
    <name evidence="2" type="ORF">NCTC11466_00414</name>
</gene>
<keyword evidence="1" id="KW-0472">Membrane</keyword>
<keyword evidence="1" id="KW-1133">Transmembrane helix</keyword>
<evidence type="ECO:0000313" key="2">
    <source>
        <dbReference type="EMBL" id="VEB95308.1"/>
    </source>
</evidence>